<dbReference type="RefSeq" id="WP_054734410.1">
    <property type="nucleotide sequence ID" value="NZ_AZFZ01000025.1"/>
</dbReference>
<feature type="domain" description="Helicase ATP-binding" evidence="4">
    <location>
        <begin position="113"/>
        <end position="265"/>
    </location>
</feature>
<keyword evidence="1" id="KW-0547">Nucleotide-binding</keyword>
<dbReference type="PROSITE" id="PS51194">
    <property type="entry name" value="HELICASE_CTER"/>
    <property type="match status" value="1"/>
</dbReference>
<dbReference type="PANTHER" id="PTHR30580:SF1">
    <property type="entry name" value="COMF OPERON PROTEIN 1"/>
    <property type="match status" value="1"/>
</dbReference>
<dbReference type="GO" id="GO:0003677">
    <property type="term" value="F:DNA binding"/>
    <property type="evidence" value="ECO:0007669"/>
    <property type="project" value="UniProtKB-KW"/>
</dbReference>
<dbReference type="Gene3D" id="3.40.50.300">
    <property type="entry name" value="P-loop containing nucleotide triphosphate hydrolases"/>
    <property type="match status" value="2"/>
</dbReference>
<dbReference type="GO" id="GO:0006270">
    <property type="term" value="P:DNA replication initiation"/>
    <property type="evidence" value="ECO:0007669"/>
    <property type="project" value="TreeGrafter"/>
</dbReference>
<dbReference type="PATRIC" id="fig|1423786.4.peg.1281"/>
<dbReference type="CDD" id="cd18785">
    <property type="entry name" value="SF2_C"/>
    <property type="match status" value="1"/>
</dbReference>
<accession>A0A0R1YNJ3</accession>
<evidence type="ECO:0000259" key="4">
    <source>
        <dbReference type="PROSITE" id="PS51192"/>
    </source>
</evidence>
<dbReference type="CDD" id="cd17925">
    <property type="entry name" value="DEXDc_ComFA"/>
    <property type="match status" value="1"/>
</dbReference>
<dbReference type="InterPro" id="IPR001650">
    <property type="entry name" value="Helicase_C-like"/>
</dbReference>
<dbReference type="PANTHER" id="PTHR30580">
    <property type="entry name" value="PRIMOSOMAL PROTEIN N"/>
    <property type="match status" value="1"/>
</dbReference>
<dbReference type="GO" id="GO:0016787">
    <property type="term" value="F:hydrolase activity"/>
    <property type="evidence" value="ECO:0007669"/>
    <property type="project" value="InterPro"/>
</dbReference>
<dbReference type="AlphaFoldDB" id="A0A0R1YNJ3"/>
<dbReference type="InterPro" id="IPR014001">
    <property type="entry name" value="Helicase_ATP-bd"/>
</dbReference>
<sequence>MINHISELYGRQIKLSDLSEELQHHPDIHVRPALAKIAGRWVCTRCQAKLKPTLAGLPSGQFYCYECIQMGRMDTLQGLATVDEPNRFAAVKHPMSWRGHLTALQAACAQQIVEVFKDHRRHLLWAVTGAGKTEMLFPTIEWAIRHGLRIGIASPRVDVCIELFPRIQAAFDGVSSVLLHGKSEAPYQYCQITVCTTHQLLRFYHAFDVMVIDEVDVFPFSGNPMLHTAVSNAIKPSGGLLYLTATPDRSLLRAVKSGYLSVGYLPIRYHGHLLPEVTIIKLPKIAAQIKESRLPGQVMTMIGRLVAAKQRFLLFVPTIQDLQRVGAAISREKIRCRYETVFSADPKRLEKVAAMRSRSLDFLITTTILERGVTFPGIDVLVLKADDRIFSSAALVQIAGRVGRNSERPGGQVLLYCSTRSSSVKACDRQIKQMNQKARQLS</sequence>
<evidence type="ECO:0000256" key="1">
    <source>
        <dbReference type="ARBA" id="ARBA00022741"/>
    </source>
</evidence>
<dbReference type="Pfam" id="PF00271">
    <property type="entry name" value="Helicase_C"/>
    <property type="match status" value="1"/>
</dbReference>
<evidence type="ECO:0000256" key="2">
    <source>
        <dbReference type="ARBA" id="ARBA00022840"/>
    </source>
</evidence>
<dbReference type="SMART" id="SM00490">
    <property type="entry name" value="HELICc"/>
    <property type="match status" value="1"/>
</dbReference>
<dbReference type="InterPro" id="IPR027417">
    <property type="entry name" value="P-loop_NTPase"/>
</dbReference>
<dbReference type="InterPro" id="IPR006935">
    <property type="entry name" value="Helicase/UvrB_N"/>
</dbReference>
<keyword evidence="3" id="KW-0238">DNA-binding</keyword>
<evidence type="ECO:0000313" key="7">
    <source>
        <dbReference type="Proteomes" id="UP000051010"/>
    </source>
</evidence>
<dbReference type="Pfam" id="PF04851">
    <property type="entry name" value="ResIII"/>
    <property type="match status" value="1"/>
</dbReference>
<keyword evidence="6" id="KW-0378">Hydrolase</keyword>
<protein>
    <submittedName>
        <fullName evidence="6">ATP-dependent DNA helicase translocase</fullName>
    </submittedName>
</protein>
<evidence type="ECO:0000259" key="5">
    <source>
        <dbReference type="PROSITE" id="PS51194"/>
    </source>
</evidence>
<reference evidence="6 7" key="1">
    <citation type="journal article" date="2015" name="Genome Announc.">
        <title>Expanding the biotechnology potential of lactobacilli through comparative genomics of 213 strains and associated genera.</title>
        <authorList>
            <person name="Sun Z."/>
            <person name="Harris H.M."/>
            <person name="McCann A."/>
            <person name="Guo C."/>
            <person name="Argimon S."/>
            <person name="Zhang W."/>
            <person name="Yang X."/>
            <person name="Jeffery I.B."/>
            <person name="Cooney J.C."/>
            <person name="Kagawa T.F."/>
            <person name="Liu W."/>
            <person name="Song Y."/>
            <person name="Salvetti E."/>
            <person name="Wrobel A."/>
            <person name="Rasinkangas P."/>
            <person name="Parkhill J."/>
            <person name="Rea M.C."/>
            <person name="O'Sullivan O."/>
            <person name="Ritari J."/>
            <person name="Douillard F.P."/>
            <person name="Paul Ross R."/>
            <person name="Yang R."/>
            <person name="Briner A.E."/>
            <person name="Felis G.E."/>
            <person name="de Vos W.M."/>
            <person name="Barrangou R."/>
            <person name="Klaenhammer T.R."/>
            <person name="Caufield P.W."/>
            <person name="Cui Y."/>
            <person name="Zhang H."/>
            <person name="O'Toole P.W."/>
        </authorList>
    </citation>
    <scope>NUCLEOTIDE SEQUENCE [LARGE SCALE GENOMIC DNA]</scope>
    <source>
        <strain evidence="6 7">DSM 18390</strain>
    </source>
</reference>
<dbReference type="GO" id="GO:0006310">
    <property type="term" value="P:DNA recombination"/>
    <property type="evidence" value="ECO:0007669"/>
    <property type="project" value="TreeGrafter"/>
</dbReference>
<dbReference type="PROSITE" id="PS51192">
    <property type="entry name" value="HELICASE_ATP_BIND_1"/>
    <property type="match status" value="1"/>
</dbReference>
<name>A0A0R1YNJ3_9LACO</name>
<dbReference type="Proteomes" id="UP000051010">
    <property type="component" value="Unassembled WGS sequence"/>
</dbReference>
<dbReference type="SMART" id="SM00487">
    <property type="entry name" value="DEXDc"/>
    <property type="match status" value="1"/>
</dbReference>
<keyword evidence="6" id="KW-0347">Helicase</keyword>
<evidence type="ECO:0000256" key="3">
    <source>
        <dbReference type="ARBA" id="ARBA00023125"/>
    </source>
</evidence>
<keyword evidence="2" id="KW-0067">ATP-binding</keyword>
<proteinExistence type="predicted"/>
<dbReference type="GO" id="GO:0043138">
    <property type="term" value="F:3'-5' DNA helicase activity"/>
    <property type="evidence" value="ECO:0007669"/>
    <property type="project" value="TreeGrafter"/>
</dbReference>
<gene>
    <name evidence="6" type="ORF">FD47_GL001188</name>
</gene>
<comment type="caution">
    <text evidence="6">The sequence shown here is derived from an EMBL/GenBank/DDBJ whole genome shotgun (WGS) entry which is preliminary data.</text>
</comment>
<dbReference type="GO" id="GO:0006302">
    <property type="term" value="P:double-strand break repair"/>
    <property type="evidence" value="ECO:0007669"/>
    <property type="project" value="TreeGrafter"/>
</dbReference>
<dbReference type="EMBL" id="AZFZ01000025">
    <property type="protein sequence ID" value="KRM43895.1"/>
    <property type="molecule type" value="Genomic_DNA"/>
</dbReference>
<dbReference type="SUPFAM" id="SSF52540">
    <property type="entry name" value="P-loop containing nucleoside triphosphate hydrolases"/>
    <property type="match status" value="1"/>
</dbReference>
<evidence type="ECO:0000313" key="6">
    <source>
        <dbReference type="EMBL" id="KRM43895.1"/>
    </source>
</evidence>
<dbReference type="GO" id="GO:0005524">
    <property type="term" value="F:ATP binding"/>
    <property type="evidence" value="ECO:0007669"/>
    <property type="project" value="UniProtKB-KW"/>
</dbReference>
<feature type="domain" description="Helicase C-terminal" evidence="5">
    <location>
        <begin position="281"/>
        <end position="442"/>
    </location>
</feature>
<organism evidence="6 7">
    <name type="scientific">Lentilactobacillus parafarraginis DSM 18390 = JCM 14109</name>
    <dbReference type="NCBI Taxonomy" id="1423786"/>
    <lineage>
        <taxon>Bacteria</taxon>
        <taxon>Bacillati</taxon>
        <taxon>Bacillota</taxon>
        <taxon>Bacilli</taxon>
        <taxon>Lactobacillales</taxon>
        <taxon>Lactobacillaceae</taxon>
        <taxon>Lentilactobacillus</taxon>
    </lineage>
</organism>